<keyword evidence="1" id="KW-0597">Phosphoprotein</keyword>
<reference key="2">
    <citation type="submission" date="2011-04" db="EMBL/GenBank/DDBJ databases">
        <title>Complete sequence of chromosome of Haliscomenobacter hydrossis DSM 1100.</title>
        <authorList>
            <consortium name="US DOE Joint Genome Institute (JGI-PGF)"/>
            <person name="Lucas S."/>
            <person name="Han J."/>
            <person name="Lapidus A."/>
            <person name="Bruce D."/>
            <person name="Goodwin L."/>
            <person name="Pitluck S."/>
            <person name="Peters L."/>
            <person name="Kyrpides N."/>
            <person name="Mavromatis K."/>
            <person name="Ivanova N."/>
            <person name="Ovchinnikova G."/>
            <person name="Pagani I."/>
            <person name="Daligault H."/>
            <person name="Detter J.C."/>
            <person name="Han C."/>
            <person name="Land M."/>
            <person name="Hauser L."/>
            <person name="Markowitz V."/>
            <person name="Cheng J.-F."/>
            <person name="Hugenholtz P."/>
            <person name="Woyke T."/>
            <person name="Wu D."/>
            <person name="Verbarg S."/>
            <person name="Frueling A."/>
            <person name="Brambilla E."/>
            <person name="Klenk H.-P."/>
            <person name="Eisen J.A."/>
        </authorList>
    </citation>
    <scope>NUCLEOTIDE SEQUENCE</scope>
    <source>
        <strain>DSM 1100</strain>
    </source>
</reference>
<dbReference type="PROSITE" id="PS50930">
    <property type="entry name" value="HTH_LYTTR"/>
    <property type="match status" value="1"/>
</dbReference>
<gene>
    <name evidence="4" type="ordered locus">Halhy_0018</name>
</gene>
<dbReference type="EMBL" id="CP002691">
    <property type="protein sequence ID" value="AEE47932.1"/>
    <property type="molecule type" value="Genomic_DNA"/>
</dbReference>
<feature type="domain" description="Response regulatory" evidence="2">
    <location>
        <begin position="13"/>
        <end position="124"/>
    </location>
</feature>
<dbReference type="Pfam" id="PF04397">
    <property type="entry name" value="LytTR"/>
    <property type="match status" value="1"/>
</dbReference>
<sequence>MITPEVSTPQMYRCLIVDDEPQARVVLRRHIEALDMLQLVGECPNALAAFQILQQQELDLLFLDIQMPRVSGLELLRSLQHPPKVIFTTAHREHAAEAYELDVVDYLLKPVAFERFLKAIQKAFRFVPLPLAEDHQSNPGQAPFLYFRADRRMIKVFLHEILHVESLKDYVRIVTIKGESIVTKQSISGLESTLPAHRFFRIHRSFIVNLQHVSAFNATEVEMGTQKLPVGRLYRSAWLELNKTFL</sequence>
<dbReference type="SMART" id="SM00850">
    <property type="entry name" value="LytTR"/>
    <property type="match status" value="1"/>
</dbReference>
<accession>F4KRE2</accession>
<dbReference type="KEGG" id="hhy:Halhy_0018"/>
<dbReference type="InterPro" id="IPR046947">
    <property type="entry name" value="LytR-like"/>
</dbReference>
<dbReference type="Gene3D" id="2.40.50.1020">
    <property type="entry name" value="LytTr DNA-binding domain"/>
    <property type="match status" value="1"/>
</dbReference>
<dbReference type="GO" id="GO:0003677">
    <property type="term" value="F:DNA binding"/>
    <property type="evidence" value="ECO:0007669"/>
    <property type="project" value="InterPro"/>
</dbReference>
<protein>
    <submittedName>
        <fullName evidence="4">Two component transcriptional regulator, LytTR family</fullName>
    </submittedName>
</protein>
<evidence type="ECO:0000259" key="2">
    <source>
        <dbReference type="PROSITE" id="PS50110"/>
    </source>
</evidence>
<keyword evidence="5" id="KW-1185">Reference proteome</keyword>
<evidence type="ECO:0000313" key="5">
    <source>
        <dbReference type="Proteomes" id="UP000008461"/>
    </source>
</evidence>
<proteinExistence type="predicted"/>
<dbReference type="Proteomes" id="UP000008461">
    <property type="component" value="Chromosome"/>
</dbReference>
<feature type="domain" description="HTH LytTR-type" evidence="3">
    <location>
        <begin position="145"/>
        <end position="213"/>
    </location>
</feature>
<dbReference type="HOGENOM" id="CLU_000445_14_1_10"/>
<dbReference type="AlphaFoldDB" id="F4KRE2"/>
<reference evidence="4 5" key="1">
    <citation type="journal article" date="2011" name="Stand. Genomic Sci.">
        <title>Complete genome sequence of Haliscomenobacter hydrossis type strain (O).</title>
        <authorList>
            <consortium name="US DOE Joint Genome Institute (JGI-PGF)"/>
            <person name="Daligault H."/>
            <person name="Lapidus A."/>
            <person name="Zeytun A."/>
            <person name="Nolan M."/>
            <person name="Lucas S."/>
            <person name="Del Rio T.G."/>
            <person name="Tice H."/>
            <person name="Cheng J.F."/>
            <person name="Tapia R."/>
            <person name="Han C."/>
            <person name="Goodwin L."/>
            <person name="Pitluck S."/>
            <person name="Liolios K."/>
            <person name="Pagani I."/>
            <person name="Ivanova N."/>
            <person name="Huntemann M."/>
            <person name="Mavromatis K."/>
            <person name="Mikhailova N."/>
            <person name="Pati A."/>
            <person name="Chen A."/>
            <person name="Palaniappan K."/>
            <person name="Land M."/>
            <person name="Hauser L."/>
            <person name="Brambilla E.M."/>
            <person name="Rohde M."/>
            <person name="Verbarg S."/>
            <person name="Goker M."/>
            <person name="Bristow J."/>
            <person name="Eisen J.A."/>
            <person name="Markowitz V."/>
            <person name="Hugenholtz P."/>
            <person name="Kyrpides N.C."/>
            <person name="Klenk H.P."/>
            <person name="Woyke T."/>
        </authorList>
    </citation>
    <scope>NUCLEOTIDE SEQUENCE [LARGE SCALE GENOMIC DNA]</scope>
    <source>
        <strain evidence="5">ATCC 27775 / DSM 1100 / LMG 10767 / O</strain>
    </source>
</reference>
<name>F4KRE2_HALH1</name>
<dbReference type="Gene3D" id="3.40.50.2300">
    <property type="match status" value="1"/>
</dbReference>
<dbReference type="SMART" id="SM00448">
    <property type="entry name" value="REC"/>
    <property type="match status" value="1"/>
</dbReference>
<dbReference type="InterPro" id="IPR011006">
    <property type="entry name" value="CheY-like_superfamily"/>
</dbReference>
<dbReference type="GO" id="GO:0000156">
    <property type="term" value="F:phosphorelay response regulator activity"/>
    <property type="evidence" value="ECO:0007669"/>
    <property type="project" value="InterPro"/>
</dbReference>
<organism evidence="4 5">
    <name type="scientific">Haliscomenobacter hydrossis (strain ATCC 27775 / DSM 1100 / LMG 10767 / O)</name>
    <dbReference type="NCBI Taxonomy" id="760192"/>
    <lineage>
        <taxon>Bacteria</taxon>
        <taxon>Pseudomonadati</taxon>
        <taxon>Bacteroidota</taxon>
        <taxon>Saprospiria</taxon>
        <taxon>Saprospirales</taxon>
        <taxon>Haliscomenobacteraceae</taxon>
        <taxon>Haliscomenobacter</taxon>
    </lineage>
</organism>
<dbReference type="eggNOG" id="COG3279">
    <property type="taxonomic scope" value="Bacteria"/>
</dbReference>
<dbReference type="SUPFAM" id="SSF52172">
    <property type="entry name" value="CheY-like"/>
    <property type="match status" value="1"/>
</dbReference>
<dbReference type="Pfam" id="PF00072">
    <property type="entry name" value="Response_reg"/>
    <property type="match status" value="1"/>
</dbReference>
<dbReference type="PROSITE" id="PS50110">
    <property type="entry name" value="RESPONSE_REGULATORY"/>
    <property type="match status" value="1"/>
</dbReference>
<evidence type="ECO:0000313" key="4">
    <source>
        <dbReference type="EMBL" id="AEE47932.1"/>
    </source>
</evidence>
<evidence type="ECO:0000256" key="1">
    <source>
        <dbReference type="PROSITE-ProRule" id="PRU00169"/>
    </source>
</evidence>
<feature type="modified residue" description="4-aspartylphosphate" evidence="1">
    <location>
        <position position="64"/>
    </location>
</feature>
<dbReference type="RefSeq" id="WP_013762496.1">
    <property type="nucleotide sequence ID" value="NC_015510.1"/>
</dbReference>
<dbReference type="InterPro" id="IPR007492">
    <property type="entry name" value="LytTR_DNA-bd_dom"/>
</dbReference>
<evidence type="ECO:0000259" key="3">
    <source>
        <dbReference type="PROSITE" id="PS50930"/>
    </source>
</evidence>
<dbReference type="PANTHER" id="PTHR37299">
    <property type="entry name" value="TRANSCRIPTIONAL REGULATOR-RELATED"/>
    <property type="match status" value="1"/>
</dbReference>
<dbReference type="STRING" id="760192.Halhy_0018"/>
<dbReference type="PANTHER" id="PTHR37299:SF1">
    <property type="entry name" value="STAGE 0 SPORULATION PROTEIN A HOMOLOG"/>
    <property type="match status" value="1"/>
</dbReference>
<dbReference type="InterPro" id="IPR001789">
    <property type="entry name" value="Sig_transdc_resp-reg_receiver"/>
</dbReference>